<feature type="transmembrane region" description="Helical" evidence="6">
    <location>
        <begin position="71"/>
        <end position="103"/>
    </location>
</feature>
<dbReference type="Proteomes" id="UP001170379">
    <property type="component" value="Unassembled WGS sequence"/>
</dbReference>
<reference evidence="7" key="2">
    <citation type="journal article" date="2022" name="Sci. Rep.">
        <title>In silico prediction of the enzymes involved in the degradation of the herbicide molinate by Gulosibacter molinativorax ON4T.</title>
        <authorList>
            <person name="Lopes A.R."/>
            <person name="Bunin E."/>
            <person name="Viana A.T."/>
            <person name="Froufe H."/>
            <person name="Munoz-Merida A."/>
            <person name="Pinho D."/>
            <person name="Figueiredo J."/>
            <person name="Barroso C."/>
            <person name="Vaz-Moreira I."/>
            <person name="Bellanger X."/>
            <person name="Egas C."/>
            <person name="Nunes O.C."/>
        </authorList>
    </citation>
    <scope>NUCLEOTIDE SEQUENCE</scope>
    <source>
        <strain evidence="7">ON4</strain>
    </source>
</reference>
<keyword evidence="3 6" id="KW-0812">Transmembrane</keyword>
<sequence>MRSHASRASPASAISRAIRRMLHRCISSVGCGMSKRSTKARTGQRLDRPSIEEADALGLPLLHRIHPLAKLFAAMVPMIGVFFVGGVWIPAGLAVMSIVLLLFGSSMRWVARIAMIIGFPLAALVLSVTLGIWIDAEDVSDTRPLLSIGNWTFYEGAWLIGLETACRIVAIVALAMLSGSTTSGGDFVRALVQQLRVPYRYGYAGLAALRFVPRFKLELSVIRQAHRARGIAFGRGPFGWIRRQLSSLIPLLAAALRHSDRVALSMDARGFGFRETRTERHILHVLPRDWVFGCAVLLVAAAIFVSGVALGLA</sequence>
<keyword evidence="8" id="KW-1185">Reference proteome</keyword>
<dbReference type="PANTHER" id="PTHR34857">
    <property type="entry name" value="SLL0384 PROTEIN"/>
    <property type="match status" value="1"/>
</dbReference>
<evidence type="ECO:0000313" key="8">
    <source>
        <dbReference type="Proteomes" id="UP001170379"/>
    </source>
</evidence>
<name>A0ABT7C8B0_9MICO</name>
<gene>
    <name evidence="7" type="ORF">C7K25_08300</name>
</gene>
<evidence type="ECO:0000256" key="3">
    <source>
        <dbReference type="ARBA" id="ARBA00022692"/>
    </source>
</evidence>
<comment type="subcellular location">
    <subcellularLocation>
        <location evidence="1">Membrane</location>
        <topology evidence="1">Multi-pass membrane protein</topology>
    </subcellularLocation>
</comment>
<dbReference type="CDD" id="cd16914">
    <property type="entry name" value="EcfT"/>
    <property type="match status" value="1"/>
</dbReference>
<evidence type="ECO:0000256" key="6">
    <source>
        <dbReference type="SAM" id="Phobius"/>
    </source>
</evidence>
<evidence type="ECO:0000256" key="1">
    <source>
        <dbReference type="ARBA" id="ARBA00004141"/>
    </source>
</evidence>
<reference evidence="7" key="1">
    <citation type="submission" date="2018-03" db="EMBL/GenBank/DDBJ databases">
        <authorList>
            <person name="Nunes O.C."/>
            <person name="Lopes A.R."/>
            <person name="Froufe H."/>
            <person name="Munoz-Merida A."/>
            <person name="Barroso C."/>
            <person name="Egas C."/>
        </authorList>
    </citation>
    <scope>NUCLEOTIDE SEQUENCE</scope>
    <source>
        <strain evidence="7">ON4</strain>
    </source>
</reference>
<dbReference type="Pfam" id="PF02361">
    <property type="entry name" value="CbiQ"/>
    <property type="match status" value="1"/>
</dbReference>
<dbReference type="InterPro" id="IPR003339">
    <property type="entry name" value="ABC/ECF_trnsptr_transmembrane"/>
</dbReference>
<keyword evidence="2" id="KW-1003">Cell membrane</keyword>
<protein>
    <submittedName>
        <fullName evidence="7">Energy-coupling factor transporter transmembrane protein EcfT</fullName>
    </submittedName>
</protein>
<evidence type="ECO:0000313" key="7">
    <source>
        <dbReference type="EMBL" id="MDJ1371368.1"/>
    </source>
</evidence>
<proteinExistence type="predicted"/>
<feature type="transmembrane region" description="Helical" evidence="6">
    <location>
        <begin position="115"/>
        <end position="136"/>
    </location>
</feature>
<dbReference type="EMBL" id="PXVD01000012">
    <property type="protein sequence ID" value="MDJ1371368.1"/>
    <property type="molecule type" value="Genomic_DNA"/>
</dbReference>
<evidence type="ECO:0000256" key="5">
    <source>
        <dbReference type="ARBA" id="ARBA00023136"/>
    </source>
</evidence>
<evidence type="ECO:0000256" key="4">
    <source>
        <dbReference type="ARBA" id="ARBA00022989"/>
    </source>
</evidence>
<dbReference type="PANTHER" id="PTHR34857:SF2">
    <property type="entry name" value="SLL0384 PROTEIN"/>
    <property type="match status" value="1"/>
</dbReference>
<keyword evidence="4 6" id="KW-1133">Transmembrane helix</keyword>
<comment type="caution">
    <text evidence="7">The sequence shown here is derived from an EMBL/GenBank/DDBJ whole genome shotgun (WGS) entry which is preliminary data.</text>
</comment>
<dbReference type="InterPro" id="IPR051611">
    <property type="entry name" value="ECF_transporter_component"/>
</dbReference>
<feature type="transmembrane region" description="Helical" evidence="6">
    <location>
        <begin position="290"/>
        <end position="312"/>
    </location>
</feature>
<organism evidence="7 8">
    <name type="scientific">Gulosibacter molinativorax</name>
    <dbReference type="NCBI Taxonomy" id="256821"/>
    <lineage>
        <taxon>Bacteria</taxon>
        <taxon>Bacillati</taxon>
        <taxon>Actinomycetota</taxon>
        <taxon>Actinomycetes</taxon>
        <taxon>Micrococcales</taxon>
        <taxon>Microbacteriaceae</taxon>
        <taxon>Gulosibacter</taxon>
    </lineage>
</organism>
<evidence type="ECO:0000256" key="2">
    <source>
        <dbReference type="ARBA" id="ARBA00022475"/>
    </source>
</evidence>
<accession>A0ABT7C8B0</accession>
<keyword evidence="5 6" id="KW-0472">Membrane</keyword>